<dbReference type="Pfam" id="PF19671">
    <property type="entry name" value="DUF6174"/>
    <property type="match status" value="1"/>
</dbReference>
<evidence type="ECO:0000256" key="2">
    <source>
        <dbReference type="ARBA" id="ARBA00022670"/>
    </source>
</evidence>
<evidence type="ECO:0000256" key="1">
    <source>
        <dbReference type="ARBA" id="ARBA00011073"/>
    </source>
</evidence>
<dbReference type="InterPro" id="IPR015500">
    <property type="entry name" value="Peptidase_S8_subtilisin-rel"/>
</dbReference>
<protein>
    <submittedName>
        <fullName evidence="10">S8 family serine peptidase</fullName>
    </submittedName>
</protein>
<feature type="domain" description="Peptidase S8/S53" evidence="9">
    <location>
        <begin position="164"/>
        <end position="457"/>
    </location>
</feature>
<keyword evidence="3 5" id="KW-0378">Hydrolase</keyword>
<dbReference type="PRINTS" id="PR00723">
    <property type="entry name" value="SUBTILISIN"/>
</dbReference>
<keyword evidence="4 5" id="KW-0720">Serine protease</keyword>
<feature type="compositionally biased region" description="Low complexity" evidence="7">
    <location>
        <begin position="31"/>
        <end position="45"/>
    </location>
</feature>
<feature type="region of interest" description="Disordered" evidence="7">
    <location>
        <begin position="29"/>
        <end position="48"/>
    </location>
</feature>
<dbReference type="InterPro" id="IPR023828">
    <property type="entry name" value="Peptidase_S8_Ser-AS"/>
</dbReference>
<evidence type="ECO:0000259" key="9">
    <source>
        <dbReference type="Pfam" id="PF00082"/>
    </source>
</evidence>
<dbReference type="PANTHER" id="PTHR43806">
    <property type="entry name" value="PEPTIDASE S8"/>
    <property type="match status" value="1"/>
</dbReference>
<dbReference type="InterPro" id="IPR000209">
    <property type="entry name" value="Peptidase_S8/S53_dom"/>
</dbReference>
<keyword evidence="8" id="KW-0732">Signal</keyword>
<accession>A0ABU6CSL7</accession>
<feature type="active site" description="Charge relay system" evidence="5">
    <location>
        <position position="173"/>
    </location>
</feature>
<sequence length="613" mass="63179">MFSPRFLSVSLLAAMIGGILASQAASANVDAGPSAKPSATTPATPDTDRMIIRFKDGASTNAVDKVLTRMRSEKGERFQYVKTTQQHSDVFKFGKSKKKAEWDSLSTWLQSQPEIDYAEPDFIMTKMDAPAPVEPDDTYLSYQWPLLDPVSGINAEQAWGYTTGEGSVVAVVDTGVLPHADLLPNLLPGYDMIADSFAANDGNGRDVDPTDPGDFVLPGECGSASGSNSSWHGTHVAGTIAAVGDNGEGVAGVAYGAKVLPVRALGKCGGYTSDIADAVVWASGGAVAGAPANPAPARVVNLSLGGPSSCGRTMQNAIKAARSNNAVVVAAAGNSNADASQFSPANCSGVITVAAVGREGGKAFYSNYGGAVDIAAPGGSVNDGVKENAILSTLNTGKRGAEADTYAYYQGTSMAAPHVSGVVALMLAANPALTPDQVESLLKSSARAFPKACSGCGTGLLDANAAVQAALGATQPPAPTPTNPVPTTDLAAVLAQNSKLWRSQNIRSYTYTLEQQRGSTTPLRLQLTIRSGKLYSGIDLTTNKPLSARDLKAKGKTVEQLFAVIGYAINNKAASITAAYDSALGYPVAVSIDQSSTVTGDEISLKASTLTKR</sequence>
<dbReference type="Pfam" id="PF00082">
    <property type="entry name" value="Peptidase_S8"/>
    <property type="match status" value="1"/>
</dbReference>
<comment type="caution">
    <text evidence="10">The sequence shown here is derived from an EMBL/GenBank/DDBJ whole genome shotgun (WGS) entry which is preliminary data.</text>
</comment>
<organism evidence="10 11">
    <name type="scientific">Candidatus Thiothrix phosphatis</name>
    <dbReference type="NCBI Taxonomy" id="3112415"/>
    <lineage>
        <taxon>Bacteria</taxon>
        <taxon>Pseudomonadati</taxon>
        <taxon>Pseudomonadota</taxon>
        <taxon>Gammaproteobacteria</taxon>
        <taxon>Thiotrichales</taxon>
        <taxon>Thiotrichaceae</taxon>
        <taxon>Thiothrix</taxon>
    </lineage>
</organism>
<evidence type="ECO:0000256" key="4">
    <source>
        <dbReference type="ARBA" id="ARBA00022825"/>
    </source>
</evidence>
<evidence type="ECO:0000256" key="7">
    <source>
        <dbReference type="SAM" id="MobiDB-lite"/>
    </source>
</evidence>
<evidence type="ECO:0000256" key="3">
    <source>
        <dbReference type="ARBA" id="ARBA00022801"/>
    </source>
</evidence>
<dbReference type="PROSITE" id="PS51892">
    <property type="entry name" value="SUBTILASE"/>
    <property type="match status" value="1"/>
</dbReference>
<dbReference type="SUPFAM" id="SSF52743">
    <property type="entry name" value="Subtilisin-like"/>
    <property type="match status" value="1"/>
</dbReference>
<comment type="similarity">
    <text evidence="1 5 6">Belongs to the peptidase S8 family.</text>
</comment>
<evidence type="ECO:0000313" key="11">
    <source>
        <dbReference type="Proteomes" id="UP001308005"/>
    </source>
</evidence>
<dbReference type="InterPro" id="IPR050131">
    <property type="entry name" value="Peptidase_S8_subtilisin-like"/>
</dbReference>
<dbReference type="PANTHER" id="PTHR43806:SF11">
    <property type="entry name" value="CEREVISIN-RELATED"/>
    <property type="match status" value="1"/>
</dbReference>
<keyword evidence="11" id="KW-1185">Reference proteome</keyword>
<keyword evidence="2 5" id="KW-0645">Protease</keyword>
<evidence type="ECO:0000256" key="5">
    <source>
        <dbReference type="PROSITE-ProRule" id="PRU01240"/>
    </source>
</evidence>
<feature type="signal peptide" evidence="8">
    <location>
        <begin position="1"/>
        <end position="27"/>
    </location>
</feature>
<feature type="active site" description="Charge relay system" evidence="5">
    <location>
        <position position="413"/>
    </location>
</feature>
<dbReference type="InterPro" id="IPR046172">
    <property type="entry name" value="DUF6174"/>
</dbReference>
<evidence type="ECO:0000313" key="10">
    <source>
        <dbReference type="EMBL" id="MEB4589769.1"/>
    </source>
</evidence>
<dbReference type="RefSeq" id="WP_324692968.1">
    <property type="nucleotide sequence ID" value="NZ_JAYMYJ010000017.1"/>
</dbReference>
<dbReference type="PROSITE" id="PS00138">
    <property type="entry name" value="SUBTILASE_SER"/>
    <property type="match status" value="1"/>
</dbReference>
<feature type="chain" id="PRO_5045097456" evidence="8">
    <location>
        <begin position="28"/>
        <end position="613"/>
    </location>
</feature>
<dbReference type="PROSITE" id="PS00136">
    <property type="entry name" value="SUBTILASE_ASP"/>
    <property type="match status" value="1"/>
</dbReference>
<dbReference type="EMBL" id="JAYMYJ010000017">
    <property type="protein sequence ID" value="MEB4589769.1"/>
    <property type="molecule type" value="Genomic_DNA"/>
</dbReference>
<evidence type="ECO:0000256" key="8">
    <source>
        <dbReference type="SAM" id="SignalP"/>
    </source>
</evidence>
<reference evidence="11" key="1">
    <citation type="submission" date="2023-07" db="EMBL/GenBank/DDBJ databases">
        <title>The carbon used by Thiothrix.</title>
        <authorList>
            <person name="Chen L."/>
        </authorList>
    </citation>
    <scope>NUCLEOTIDE SEQUENCE [LARGE SCALE GENOMIC DNA]</scope>
</reference>
<dbReference type="Proteomes" id="UP001308005">
    <property type="component" value="Unassembled WGS sequence"/>
</dbReference>
<reference evidence="10 11" key="2">
    <citation type="submission" date="2024-01" db="EMBL/GenBank/DDBJ databases">
        <authorList>
            <person name="Xie X."/>
        </authorList>
    </citation>
    <scope>NUCLEOTIDE SEQUENCE [LARGE SCALE GENOMIC DNA]</scope>
    <source>
        <strain evidence="10">SCUT-1</strain>
    </source>
</reference>
<dbReference type="InterPro" id="IPR034176">
    <property type="entry name" value="Peptidases_S8_13"/>
</dbReference>
<dbReference type="InterPro" id="IPR022398">
    <property type="entry name" value="Peptidase_S8_His-AS"/>
</dbReference>
<name>A0ABU6CSL7_9GAMM</name>
<gene>
    <name evidence="10" type="ORF">VSS37_02130</name>
</gene>
<feature type="active site" description="Charge relay system" evidence="5">
    <location>
        <position position="232"/>
    </location>
</feature>
<dbReference type="InterPro" id="IPR036852">
    <property type="entry name" value="Peptidase_S8/S53_dom_sf"/>
</dbReference>
<dbReference type="Gene3D" id="3.40.50.200">
    <property type="entry name" value="Peptidase S8/S53 domain"/>
    <property type="match status" value="1"/>
</dbReference>
<dbReference type="CDD" id="cd07496">
    <property type="entry name" value="Peptidases_S8_13"/>
    <property type="match status" value="1"/>
</dbReference>
<dbReference type="PROSITE" id="PS00137">
    <property type="entry name" value="SUBTILASE_HIS"/>
    <property type="match status" value="1"/>
</dbReference>
<dbReference type="InterPro" id="IPR023827">
    <property type="entry name" value="Peptidase_S8_Asp-AS"/>
</dbReference>
<evidence type="ECO:0000256" key="6">
    <source>
        <dbReference type="RuleBase" id="RU003355"/>
    </source>
</evidence>
<proteinExistence type="inferred from homology"/>